<evidence type="ECO:0000256" key="2">
    <source>
        <dbReference type="ARBA" id="ARBA00005982"/>
    </source>
</evidence>
<keyword evidence="12" id="KW-1185">Reference proteome</keyword>
<comment type="subcellular location">
    <subcellularLocation>
        <location evidence="1">Cell membrane</location>
        <topology evidence="1">Multi-pass membrane protein</topology>
    </subcellularLocation>
    <subcellularLocation>
        <location evidence="8">Membrane</location>
        <topology evidence="8">Multi-pass membrane protein</topology>
    </subcellularLocation>
</comment>
<gene>
    <name evidence="11" type="ORF">ERX27_00500</name>
</gene>
<feature type="transmembrane region" description="Helical" evidence="9">
    <location>
        <begin position="373"/>
        <end position="395"/>
    </location>
</feature>
<dbReference type="GO" id="GO:0005886">
    <property type="term" value="C:plasma membrane"/>
    <property type="evidence" value="ECO:0007669"/>
    <property type="project" value="UniProtKB-SubCell"/>
</dbReference>
<evidence type="ECO:0000256" key="8">
    <source>
        <dbReference type="RuleBase" id="RU003755"/>
    </source>
</evidence>
<feature type="transmembrane region" description="Helical" evidence="9">
    <location>
        <begin position="470"/>
        <end position="488"/>
    </location>
</feature>
<comment type="caution">
    <text evidence="11">The sequence shown here is derived from an EMBL/GenBank/DDBJ whole genome shotgun (WGS) entry which is preliminary data.</text>
</comment>
<feature type="transmembrane region" description="Helical" evidence="9">
    <location>
        <begin position="184"/>
        <end position="205"/>
    </location>
</feature>
<feature type="transmembrane region" description="Helical" evidence="9">
    <location>
        <begin position="65"/>
        <end position="87"/>
    </location>
</feature>
<feature type="domain" description="Major facilitator superfamily (MFS) profile" evidence="10">
    <location>
        <begin position="26"/>
        <end position="493"/>
    </location>
</feature>
<evidence type="ECO:0000256" key="9">
    <source>
        <dbReference type="SAM" id="Phobius"/>
    </source>
</evidence>
<dbReference type="FunFam" id="1.20.1250.20:FF:000017">
    <property type="entry name" value="Dipeptide and tripeptide permease A"/>
    <property type="match status" value="1"/>
</dbReference>
<keyword evidence="4" id="KW-1003">Cell membrane</keyword>
<keyword evidence="3 8" id="KW-0813">Transport</keyword>
<dbReference type="GO" id="GO:0015333">
    <property type="term" value="F:peptide:proton symporter activity"/>
    <property type="evidence" value="ECO:0007669"/>
    <property type="project" value="UniProtKB-ARBA"/>
</dbReference>
<dbReference type="PANTHER" id="PTHR23517">
    <property type="entry name" value="RESISTANCE PROTEIN MDTM, PUTATIVE-RELATED-RELATED"/>
    <property type="match status" value="1"/>
</dbReference>
<protein>
    <submittedName>
        <fullName evidence="11">Peptide MFS transporter</fullName>
    </submittedName>
</protein>
<dbReference type="Gene3D" id="1.20.1250.20">
    <property type="entry name" value="MFS general substrate transporter like domains"/>
    <property type="match status" value="1"/>
</dbReference>
<sequence>MKHTREEMVNSVPQTGFFGHPKGLGILFFVEFWERFSYYGMRAILVYYMYDKVINGGLGMEQTTAASIASMYGALIFMTGIVGGWLADRVLGSRRALMYGAVLIMAGHVAMSLPFGVPSFLASMFLIIVGSGLMKPNISNVVGGLYHKNDDRMDAGFVIFYMSVNMGALLSPFIVGTLQKNYNYHIGFLAAAIGMALALIAYIIFQKRSLGLVGLAPTHPLSTQEKVKYTKIITISVLLLIALIVITLKMGILTFGTFSIVVTALGVLLPIIYFLTMYNSHDVNSTEKSRLLAYIPLFIAGVMFWSIQEQGANVLSIFANEHTQLDLNKLYGINFLVPAAWFQSINPFFIVLLAPFISAMWTKLGKHNPSTPVKFALGLFFAGISFLVMIIPALSNHGELYNPWWLVLSFLLCVIGELCLSPTGSSVSVKLAPEAFSSQMLSLWFLTNASAQAINAQLVKLVEPMGYTNYFGFIGGLAIVLFVILLLMNKWVSRKMEGIH</sequence>
<dbReference type="InterPro" id="IPR018456">
    <property type="entry name" value="PTR2_symporter_CS"/>
</dbReference>
<dbReference type="PROSITE" id="PS01023">
    <property type="entry name" value="PTR2_2"/>
    <property type="match status" value="1"/>
</dbReference>
<keyword evidence="7 9" id="KW-0472">Membrane</keyword>
<evidence type="ECO:0000256" key="7">
    <source>
        <dbReference type="ARBA" id="ARBA00023136"/>
    </source>
</evidence>
<dbReference type="GO" id="GO:0071916">
    <property type="term" value="F:dipeptide transmembrane transporter activity"/>
    <property type="evidence" value="ECO:0007669"/>
    <property type="project" value="UniProtKB-ARBA"/>
</dbReference>
<dbReference type="OrthoDB" id="9772725at2"/>
<keyword evidence="5 8" id="KW-0812">Transmembrane</keyword>
<dbReference type="PROSITE" id="PS50850">
    <property type="entry name" value="MFS"/>
    <property type="match status" value="1"/>
</dbReference>
<dbReference type="InterPro" id="IPR050171">
    <property type="entry name" value="MFS_Transporters"/>
</dbReference>
<name>A0A4R6BGD8_9STAP</name>
<dbReference type="InterPro" id="IPR005279">
    <property type="entry name" value="Dipep/tripep_permease"/>
</dbReference>
<evidence type="ECO:0000256" key="5">
    <source>
        <dbReference type="ARBA" id="ARBA00022692"/>
    </source>
</evidence>
<evidence type="ECO:0000313" key="11">
    <source>
        <dbReference type="EMBL" id="TDL98954.1"/>
    </source>
</evidence>
<proteinExistence type="inferred from homology"/>
<dbReference type="GO" id="GO:0035443">
    <property type="term" value="P:tripeptide transmembrane transport"/>
    <property type="evidence" value="ECO:0007669"/>
    <property type="project" value="UniProtKB-ARBA"/>
</dbReference>
<evidence type="ECO:0000256" key="1">
    <source>
        <dbReference type="ARBA" id="ARBA00004651"/>
    </source>
</evidence>
<organism evidence="11 12">
    <name type="scientific">Macrococcus brunensis</name>
    <dbReference type="NCBI Taxonomy" id="198483"/>
    <lineage>
        <taxon>Bacteria</taxon>
        <taxon>Bacillati</taxon>
        <taxon>Bacillota</taxon>
        <taxon>Bacilli</taxon>
        <taxon>Bacillales</taxon>
        <taxon>Staphylococcaceae</taxon>
        <taxon>Macrococcus</taxon>
    </lineage>
</organism>
<feature type="transmembrane region" description="Helical" evidence="9">
    <location>
        <begin position="232"/>
        <end position="252"/>
    </location>
</feature>
<keyword evidence="6 9" id="KW-1133">Transmembrane helix</keyword>
<dbReference type="CDD" id="cd17346">
    <property type="entry name" value="MFS_DtpA_like"/>
    <property type="match status" value="1"/>
</dbReference>
<dbReference type="AlphaFoldDB" id="A0A4R6BGD8"/>
<dbReference type="RefSeq" id="WP_133430848.1">
    <property type="nucleotide sequence ID" value="NZ_SCWA01000001.1"/>
</dbReference>
<reference evidence="11 12" key="1">
    <citation type="submission" date="2019-01" db="EMBL/GenBank/DDBJ databases">
        <title>Draft genome sequences of the type strains of six Macrococcus species.</title>
        <authorList>
            <person name="Mazhar S."/>
            <person name="Altermann E."/>
            <person name="Hill C."/>
            <person name="Mcauliffe O."/>
        </authorList>
    </citation>
    <scope>NUCLEOTIDE SEQUENCE [LARGE SCALE GENOMIC DNA]</scope>
    <source>
        <strain evidence="11 12">CCM4811</strain>
    </source>
</reference>
<evidence type="ECO:0000313" key="12">
    <source>
        <dbReference type="Proteomes" id="UP000295310"/>
    </source>
</evidence>
<dbReference type="InterPro" id="IPR036259">
    <property type="entry name" value="MFS_trans_sf"/>
</dbReference>
<dbReference type="NCBIfam" id="TIGR00924">
    <property type="entry name" value="yjdL_sub1_fam"/>
    <property type="match status" value="1"/>
</dbReference>
<dbReference type="InterPro" id="IPR000109">
    <property type="entry name" value="POT_fam"/>
</dbReference>
<dbReference type="Pfam" id="PF00854">
    <property type="entry name" value="PTR2"/>
    <property type="match status" value="1"/>
</dbReference>
<feature type="transmembrane region" description="Helical" evidence="9">
    <location>
        <begin position="340"/>
        <end position="361"/>
    </location>
</feature>
<evidence type="ECO:0000256" key="4">
    <source>
        <dbReference type="ARBA" id="ARBA00022475"/>
    </source>
</evidence>
<dbReference type="EMBL" id="SCWA01000001">
    <property type="protein sequence ID" value="TDL98954.1"/>
    <property type="molecule type" value="Genomic_DNA"/>
</dbReference>
<feature type="transmembrane region" description="Helical" evidence="9">
    <location>
        <begin position="158"/>
        <end position="178"/>
    </location>
</feature>
<evidence type="ECO:0000259" key="10">
    <source>
        <dbReference type="PROSITE" id="PS50850"/>
    </source>
</evidence>
<dbReference type="Proteomes" id="UP000295310">
    <property type="component" value="Unassembled WGS sequence"/>
</dbReference>
<comment type="similarity">
    <text evidence="2 8">Belongs to the major facilitator superfamily. Proton-dependent oligopeptide transporter (POT/PTR) (TC 2.A.17) family.</text>
</comment>
<feature type="transmembrane region" description="Helical" evidence="9">
    <location>
        <begin position="291"/>
        <end position="308"/>
    </location>
</feature>
<evidence type="ECO:0000256" key="3">
    <source>
        <dbReference type="ARBA" id="ARBA00022448"/>
    </source>
</evidence>
<dbReference type="InterPro" id="IPR020846">
    <property type="entry name" value="MFS_dom"/>
</dbReference>
<evidence type="ECO:0000256" key="6">
    <source>
        <dbReference type="ARBA" id="ARBA00022989"/>
    </source>
</evidence>
<accession>A0A4R6BGD8</accession>
<dbReference type="PANTHER" id="PTHR23517:SF15">
    <property type="entry name" value="PROTON-DEPENDENT OLIGOPEPTIDE FAMILY TRANSPORT PROTEIN"/>
    <property type="match status" value="1"/>
</dbReference>
<dbReference type="SUPFAM" id="SSF103473">
    <property type="entry name" value="MFS general substrate transporter"/>
    <property type="match status" value="1"/>
</dbReference>
<feature type="transmembrane region" description="Helical" evidence="9">
    <location>
        <begin position="258"/>
        <end position="279"/>
    </location>
</feature>
<dbReference type="GO" id="GO:0042937">
    <property type="term" value="F:tripeptide transmembrane transporter activity"/>
    <property type="evidence" value="ECO:0007669"/>
    <property type="project" value="UniProtKB-ARBA"/>
</dbReference>